<proteinExistence type="predicted"/>
<name>A0A286AFA0_9SPHI</name>
<dbReference type="AlphaFoldDB" id="A0A286AFA0"/>
<dbReference type="Proteomes" id="UP000219281">
    <property type="component" value="Unassembled WGS sequence"/>
</dbReference>
<protein>
    <submittedName>
        <fullName evidence="1">Uncharacterized protein</fullName>
    </submittedName>
</protein>
<dbReference type="RefSeq" id="WP_218840078.1">
    <property type="nucleotide sequence ID" value="NZ_OCMT01000005.1"/>
</dbReference>
<sequence>GSHYYRKGKKGAMQRPQGRNSSVMYIYYYIQGAHQANCYIAPMATPALSGTRSGLSTTGFASVKIKPMEMETIKGRIIQTFI</sequence>
<evidence type="ECO:0000313" key="1">
    <source>
        <dbReference type="EMBL" id="SOD20565.1"/>
    </source>
</evidence>
<accession>A0A286AFA0</accession>
<reference evidence="2" key="1">
    <citation type="submission" date="2017-09" db="EMBL/GenBank/DDBJ databases">
        <authorList>
            <person name="Varghese N."/>
            <person name="Submissions S."/>
        </authorList>
    </citation>
    <scope>NUCLEOTIDE SEQUENCE [LARGE SCALE GENOMIC DNA]</scope>
    <source>
        <strain evidence="2">CGMCC 1.12803</strain>
    </source>
</reference>
<feature type="non-terminal residue" evidence="1">
    <location>
        <position position="1"/>
    </location>
</feature>
<keyword evidence="2" id="KW-1185">Reference proteome</keyword>
<dbReference type="EMBL" id="OCMT01000005">
    <property type="protein sequence ID" value="SOD20565.1"/>
    <property type="molecule type" value="Genomic_DNA"/>
</dbReference>
<gene>
    <name evidence="1" type="ORF">SAMN06297358_4291</name>
</gene>
<evidence type="ECO:0000313" key="2">
    <source>
        <dbReference type="Proteomes" id="UP000219281"/>
    </source>
</evidence>
<organism evidence="1 2">
    <name type="scientific">Pedobacter xixiisoli</name>
    <dbReference type="NCBI Taxonomy" id="1476464"/>
    <lineage>
        <taxon>Bacteria</taxon>
        <taxon>Pseudomonadati</taxon>
        <taxon>Bacteroidota</taxon>
        <taxon>Sphingobacteriia</taxon>
        <taxon>Sphingobacteriales</taxon>
        <taxon>Sphingobacteriaceae</taxon>
        <taxon>Pedobacter</taxon>
    </lineage>
</organism>